<evidence type="ECO:0000256" key="4">
    <source>
        <dbReference type="ARBA" id="ARBA00022605"/>
    </source>
</evidence>
<dbReference type="GO" id="GO:0009099">
    <property type="term" value="P:L-valine biosynthetic process"/>
    <property type="evidence" value="ECO:0007669"/>
    <property type="project" value="TreeGrafter"/>
</dbReference>
<dbReference type="InterPro" id="IPR043132">
    <property type="entry name" value="BCAT-like_C"/>
</dbReference>
<comment type="catalytic activity">
    <reaction evidence="11">
        <text>L-valine + 2-oxoglutarate = 3-methyl-2-oxobutanoate + L-glutamate</text>
        <dbReference type="Rhea" id="RHEA:24813"/>
        <dbReference type="ChEBI" id="CHEBI:11851"/>
        <dbReference type="ChEBI" id="CHEBI:16810"/>
        <dbReference type="ChEBI" id="CHEBI:29985"/>
        <dbReference type="ChEBI" id="CHEBI:57762"/>
        <dbReference type="EC" id="2.6.1.42"/>
    </reaction>
</comment>
<dbReference type="Gene3D" id="3.30.470.10">
    <property type="match status" value="1"/>
</dbReference>
<evidence type="ECO:0000256" key="6">
    <source>
        <dbReference type="ARBA" id="ARBA00022898"/>
    </source>
</evidence>
<dbReference type="Proteomes" id="UP000886998">
    <property type="component" value="Unassembled WGS sequence"/>
</dbReference>
<dbReference type="Pfam" id="PF01063">
    <property type="entry name" value="Aminotran_4"/>
    <property type="match status" value="1"/>
</dbReference>
<feature type="modified residue" description="N6-(pyridoxal phosphate)lysine" evidence="8">
    <location>
        <position position="235"/>
    </location>
</feature>
<accession>A0A8X6IQW5</accession>
<sequence>MKLLTRLTRSVSGSLLINRSYLRCLSMNSPKLTTQQSFKFDDLVITKSTQQREIPDPSTLVFGKTYSDHMFQVEWTESKGWGVPEITPVHHFHMHPGSKVFHYAQAVFEGMKAYKRFDSKIALFRPDLNCKRLVGSSERASLPTFDWEELLKCIKKLVSMDSKWVPGENDSALYIRPTIIGTEDSLGVSSSNTALLFIVTCPVGPYFKKGLAKAVTLLADPTYARACPGGAGNHKLAANYAPTLYVQKLAQEQSLDQVLWLYGQNHQICEAGAMNVFFFLKKEDGKSELITPPLDGTILPGITRQSILDLAREWDEFEVSERAITMQELVSLNEEQRVLEMFICGTASILCPVKMIRYLEKDIELPTMESETALYSRILKALKDIQYGRVQSEWSVPVD</sequence>
<dbReference type="InterPro" id="IPR036038">
    <property type="entry name" value="Aminotransferase-like"/>
</dbReference>
<evidence type="ECO:0000256" key="7">
    <source>
        <dbReference type="ARBA" id="ARBA00023304"/>
    </source>
</evidence>
<comment type="similarity">
    <text evidence="2 9">Belongs to the class-IV pyridoxal-phosphate-dependent aminotransferase family.</text>
</comment>
<dbReference type="GO" id="GO:0004084">
    <property type="term" value="F:branched-chain-amino-acid transaminase activity"/>
    <property type="evidence" value="ECO:0007669"/>
    <property type="project" value="UniProtKB-EC"/>
</dbReference>
<comment type="cofactor">
    <cofactor evidence="1 10">
        <name>pyridoxal 5'-phosphate</name>
        <dbReference type="ChEBI" id="CHEBI:597326"/>
    </cofactor>
</comment>
<dbReference type="InterPro" id="IPR043131">
    <property type="entry name" value="BCAT-like_N"/>
</dbReference>
<dbReference type="InterPro" id="IPR005786">
    <property type="entry name" value="B_amino_transII"/>
</dbReference>
<keyword evidence="13" id="KW-1185">Reference proteome</keyword>
<evidence type="ECO:0000256" key="3">
    <source>
        <dbReference type="ARBA" id="ARBA00022576"/>
    </source>
</evidence>
<comment type="catalytic activity">
    <reaction evidence="11">
        <text>L-isoleucine + 2-oxoglutarate = (S)-3-methyl-2-oxopentanoate + L-glutamate</text>
        <dbReference type="Rhea" id="RHEA:24801"/>
        <dbReference type="ChEBI" id="CHEBI:16810"/>
        <dbReference type="ChEBI" id="CHEBI:29985"/>
        <dbReference type="ChEBI" id="CHEBI:35146"/>
        <dbReference type="ChEBI" id="CHEBI:58045"/>
        <dbReference type="EC" id="2.6.1.42"/>
    </reaction>
</comment>
<dbReference type="NCBIfam" id="NF009897">
    <property type="entry name" value="PRK13357.1"/>
    <property type="match status" value="1"/>
</dbReference>
<evidence type="ECO:0000256" key="9">
    <source>
        <dbReference type="RuleBase" id="RU004106"/>
    </source>
</evidence>
<reference evidence="12" key="1">
    <citation type="submission" date="2020-08" db="EMBL/GenBank/DDBJ databases">
        <title>Multicomponent nature underlies the extraordinary mechanical properties of spider dragline silk.</title>
        <authorList>
            <person name="Kono N."/>
            <person name="Nakamura H."/>
            <person name="Mori M."/>
            <person name="Yoshida Y."/>
            <person name="Ohtoshi R."/>
            <person name="Malay A.D."/>
            <person name="Moran D.A.P."/>
            <person name="Tomita M."/>
            <person name="Numata K."/>
            <person name="Arakawa K."/>
        </authorList>
    </citation>
    <scope>NUCLEOTIDE SEQUENCE</scope>
</reference>
<dbReference type="CDD" id="cd01557">
    <property type="entry name" value="BCAT_beta_family"/>
    <property type="match status" value="1"/>
</dbReference>
<name>A0A8X6IQW5_9ARAC</name>
<dbReference type="PANTHER" id="PTHR11825:SF44">
    <property type="entry name" value="BRANCHED-CHAIN-AMINO-ACID AMINOTRANSFERASE"/>
    <property type="match status" value="1"/>
</dbReference>
<dbReference type="PANTHER" id="PTHR11825">
    <property type="entry name" value="SUBGROUP IIII AMINOTRANSFERASE"/>
    <property type="match status" value="1"/>
</dbReference>
<dbReference type="EMBL" id="BMAV01027120">
    <property type="protein sequence ID" value="GFS56453.1"/>
    <property type="molecule type" value="Genomic_DNA"/>
</dbReference>
<proteinExistence type="inferred from homology"/>
<dbReference type="InterPro" id="IPR018300">
    <property type="entry name" value="Aminotrans_IV_CS"/>
</dbReference>
<keyword evidence="5 11" id="KW-0808">Transferase</keyword>
<comment type="caution">
    <text evidence="12">The sequence shown here is derived from an EMBL/GenBank/DDBJ whole genome shotgun (WGS) entry which is preliminary data.</text>
</comment>
<dbReference type="FunFam" id="3.30.470.10:FF:000002">
    <property type="entry name" value="Branched-chain-amino-acid aminotransferase"/>
    <property type="match status" value="1"/>
</dbReference>
<evidence type="ECO:0000256" key="1">
    <source>
        <dbReference type="ARBA" id="ARBA00001933"/>
    </source>
</evidence>
<dbReference type="OrthoDB" id="1732691at2759"/>
<evidence type="ECO:0000256" key="10">
    <source>
        <dbReference type="RuleBase" id="RU004516"/>
    </source>
</evidence>
<gene>
    <name evidence="12" type="primary">BCAT1</name>
    <name evidence="12" type="ORF">TNIN_19131</name>
</gene>
<dbReference type="AlphaFoldDB" id="A0A8X6IQW5"/>
<organism evidence="12 13">
    <name type="scientific">Trichonephila inaurata madagascariensis</name>
    <dbReference type="NCBI Taxonomy" id="2747483"/>
    <lineage>
        <taxon>Eukaryota</taxon>
        <taxon>Metazoa</taxon>
        <taxon>Ecdysozoa</taxon>
        <taxon>Arthropoda</taxon>
        <taxon>Chelicerata</taxon>
        <taxon>Arachnida</taxon>
        <taxon>Araneae</taxon>
        <taxon>Araneomorphae</taxon>
        <taxon>Entelegynae</taxon>
        <taxon>Araneoidea</taxon>
        <taxon>Nephilidae</taxon>
        <taxon>Trichonephila</taxon>
        <taxon>Trichonephila inaurata</taxon>
    </lineage>
</organism>
<evidence type="ECO:0000313" key="13">
    <source>
        <dbReference type="Proteomes" id="UP000886998"/>
    </source>
</evidence>
<dbReference type="EC" id="2.6.1.42" evidence="11"/>
<comment type="catalytic activity">
    <reaction evidence="11">
        <text>L-leucine + 2-oxoglutarate = 4-methyl-2-oxopentanoate + L-glutamate</text>
        <dbReference type="Rhea" id="RHEA:18321"/>
        <dbReference type="ChEBI" id="CHEBI:16810"/>
        <dbReference type="ChEBI" id="CHEBI:17865"/>
        <dbReference type="ChEBI" id="CHEBI:29985"/>
        <dbReference type="ChEBI" id="CHEBI:57427"/>
        <dbReference type="EC" id="2.6.1.42"/>
    </reaction>
</comment>
<keyword evidence="4 11" id="KW-0028">Amino-acid biosynthesis</keyword>
<keyword evidence="6 10" id="KW-0663">Pyridoxal phosphate</keyword>
<dbReference type="InterPro" id="IPR001544">
    <property type="entry name" value="Aminotrans_IV"/>
</dbReference>
<dbReference type="GO" id="GO:0009098">
    <property type="term" value="P:L-leucine biosynthetic process"/>
    <property type="evidence" value="ECO:0007669"/>
    <property type="project" value="TreeGrafter"/>
</dbReference>
<dbReference type="GO" id="GO:0005739">
    <property type="term" value="C:mitochondrion"/>
    <property type="evidence" value="ECO:0007669"/>
    <property type="project" value="TreeGrafter"/>
</dbReference>
<dbReference type="PROSITE" id="PS00770">
    <property type="entry name" value="AA_TRANSFER_CLASS_4"/>
    <property type="match status" value="1"/>
</dbReference>
<dbReference type="InterPro" id="IPR033939">
    <property type="entry name" value="BCAT_family"/>
</dbReference>
<evidence type="ECO:0000256" key="5">
    <source>
        <dbReference type="ARBA" id="ARBA00022679"/>
    </source>
</evidence>
<evidence type="ECO:0000256" key="2">
    <source>
        <dbReference type="ARBA" id="ARBA00009320"/>
    </source>
</evidence>
<dbReference type="SUPFAM" id="SSF56752">
    <property type="entry name" value="D-aminoacid aminotransferase-like PLP-dependent enzymes"/>
    <property type="match status" value="1"/>
</dbReference>
<dbReference type="Gene3D" id="3.20.10.10">
    <property type="entry name" value="D-amino Acid Aminotransferase, subunit A, domain 2"/>
    <property type="match status" value="1"/>
</dbReference>
<evidence type="ECO:0000256" key="11">
    <source>
        <dbReference type="RuleBase" id="RU004517"/>
    </source>
</evidence>
<dbReference type="PIRSF" id="PIRSF006468">
    <property type="entry name" value="BCAT1"/>
    <property type="match status" value="1"/>
</dbReference>
<keyword evidence="3 11" id="KW-0032">Aminotransferase</keyword>
<evidence type="ECO:0000256" key="8">
    <source>
        <dbReference type="PIRSR" id="PIRSR006468-1"/>
    </source>
</evidence>
<protein>
    <recommendedName>
        <fullName evidence="11">Branched-chain-amino-acid aminotransferase</fullName>
        <ecNumber evidence="11">2.6.1.42</ecNumber>
    </recommendedName>
</protein>
<evidence type="ECO:0000313" key="12">
    <source>
        <dbReference type="EMBL" id="GFS56453.1"/>
    </source>
</evidence>
<dbReference type="NCBIfam" id="TIGR01123">
    <property type="entry name" value="ilvE_II"/>
    <property type="match status" value="1"/>
</dbReference>
<keyword evidence="7 11" id="KW-0100">Branched-chain amino acid biosynthesis</keyword>